<reference evidence="1" key="1">
    <citation type="submission" date="2015-12" db="EMBL/GenBank/DDBJ databases">
        <title>Gene expression during late stages of embryo sac development: a critical building block for successful pollen-pistil interactions.</title>
        <authorList>
            <person name="Liu Y."/>
            <person name="Joly V."/>
            <person name="Sabar M."/>
            <person name="Matton D.P."/>
        </authorList>
    </citation>
    <scope>NUCLEOTIDE SEQUENCE</scope>
</reference>
<evidence type="ECO:0000313" key="1">
    <source>
        <dbReference type="EMBL" id="JAP08578.1"/>
    </source>
</evidence>
<accession>A0A0V0GK05</accession>
<protein>
    <submittedName>
        <fullName evidence="1">Putative ovule protein</fullName>
    </submittedName>
</protein>
<dbReference type="AlphaFoldDB" id="A0A0V0GK05"/>
<organism evidence="1">
    <name type="scientific">Solanum chacoense</name>
    <name type="common">Chaco potato</name>
    <dbReference type="NCBI Taxonomy" id="4108"/>
    <lineage>
        <taxon>Eukaryota</taxon>
        <taxon>Viridiplantae</taxon>
        <taxon>Streptophyta</taxon>
        <taxon>Embryophyta</taxon>
        <taxon>Tracheophyta</taxon>
        <taxon>Spermatophyta</taxon>
        <taxon>Magnoliopsida</taxon>
        <taxon>eudicotyledons</taxon>
        <taxon>Gunneridae</taxon>
        <taxon>Pentapetalae</taxon>
        <taxon>asterids</taxon>
        <taxon>lamiids</taxon>
        <taxon>Solanales</taxon>
        <taxon>Solanaceae</taxon>
        <taxon>Solanoideae</taxon>
        <taxon>Solaneae</taxon>
        <taxon>Solanum</taxon>
    </lineage>
</organism>
<sequence length="91" mass="10833">MCISYGMGPLLDKQSQRSLLVYLILIINKTNIIKDEPVHNKHDSVLLLILFWWGKIQIRQQIHRFHRRSSRGLNIEIGLIVGAFIRCRWFY</sequence>
<name>A0A0V0GK05_SOLCH</name>
<proteinExistence type="predicted"/>
<dbReference type="EMBL" id="GEDG01036662">
    <property type="protein sequence ID" value="JAP08578.1"/>
    <property type="molecule type" value="Transcribed_RNA"/>
</dbReference>